<dbReference type="GO" id="GO:0016787">
    <property type="term" value="F:hydrolase activity"/>
    <property type="evidence" value="ECO:0007669"/>
    <property type="project" value="UniProtKB-KW"/>
</dbReference>
<dbReference type="Proteomes" id="UP000326852">
    <property type="component" value="Unassembled WGS sequence"/>
</dbReference>
<feature type="domain" description="AB hydrolase-1" evidence="1">
    <location>
        <begin position="36"/>
        <end position="251"/>
    </location>
</feature>
<keyword evidence="2" id="KW-0378">Hydrolase</keyword>
<dbReference type="AlphaFoldDB" id="A0A5N6MQ70"/>
<evidence type="ECO:0000259" key="1">
    <source>
        <dbReference type="Pfam" id="PF12697"/>
    </source>
</evidence>
<reference evidence="2 3" key="1">
    <citation type="submission" date="2019-08" db="EMBL/GenBank/DDBJ databases">
        <title>Arthrobacter sp. nov., isolated from plateau pika and Tibetan wild ass.</title>
        <authorList>
            <person name="Ge Y."/>
        </authorList>
    </citation>
    <scope>NUCLEOTIDE SEQUENCE [LARGE SCALE GENOMIC DNA]</scope>
    <source>
        <strain evidence="2 3">785</strain>
    </source>
</reference>
<proteinExistence type="predicted"/>
<sequence>MLYASSADGTRIAFDQTGHGIPVIVVGGAFSTADDGAPLAEALGAAGFQAVTVDRRARGESMDTSPYSPQREVEDLTAVIHAVGGDAAVIGHSSGAMLALLAAAEGAPINHLFLSEPPFLFGEGEPSADLPDRLQSLVDAEHPDEAVTTFQREAVGLPEPMIDQIRTSASFASLLPLAQSTVYDALLSQAVSTPTPAMAEVPVPVTILRGATTYPVIMNATEKLARLMPHAVLVTVPESHDHNVDPAGTVREICRRMTVQ</sequence>
<evidence type="ECO:0000313" key="3">
    <source>
        <dbReference type="Proteomes" id="UP000326852"/>
    </source>
</evidence>
<dbReference type="InterPro" id="IPR029058">
    <property type="entry name" value="AB_hydrolase_fold"/>
</dbReference>
<dbReference type="InterPro" id="IPR000073">
    <property type="entry name" value="AB_hydrolase_1"/>
</dbReference>
<protein>
    <submittedName>
        <fullName evidence="2">Alpha/beta fold hydrolase</fullName>
    </submittedName>
</protein>
<dbReference type="PANTHER" id="PTHR43433:SF5">
    <property type="entry name" value="AB HYDROLASE-1 DOMAIN-CONTAINING PROTEIN"/>
    <property type="match status" value="1"/>
</dbReference>
<dbReference type="SUPFAM" id="SSF53474">
    <property type="entry name" value="alpha/beta-Hydrolases"/>
    <property type="match status" value="1"/>
</dbReference>
<keyword evidence="3" id="KW-1185">Reference proteome</keyword>
<dbReference type="RefSeq" id="WP_152271923.1">
    <property type="nucleotide sequence ID" value="NZ_VTFX01000003.1"/>
</dbReference>
<name>A0A5N6MQ70_9MICC</name>
<evidence type="ECO:0000313" key="2">
    <source>
        <dbReference type="EMBL" id="KAD3720551.1"/>
    </source>
</evidence>
<organism evidence="2 3">
    <name type="scientific">Arthrobacter yangruifuii</name>
    <dbReference type="NCBI Taxonomy" id="2606616"/>
    <lineage>
        <taxon>Bacteria</taxon>
        <taxon>Bacillati</taxon>
        <taxon>Actinomycetota</taxon>
        <taxon>Actinomycetes</taxon>
        <taxon>Micrococcales</taxon>
        <taxon>Micrococcaceae</taxon>
        <taxon>Arthrobacter</taxon>
    </lineage>
</organism>
<dbReference type="Pfam" id="PF12697">
    <property type="entry name" value="Abhydrolase_6"/>
    <property type="match status" value="1"/>
</dbReference>
<accession>A0A5N6MQ70</accession>
<dbReference type="InterPro" id="IPR050471">
    <property type="entry name" value="AB_hydrolase"/>
</dbReference>
<dbReference type="PANTHER" id="PTHR43433">
    <property type="entry name" value="HYDROLASE, ALPHA/BETA FOLD FAMILY PROTEIN"/>
    <property type="match status" value="1"/>
</dbReference>
<comment type="caution">
    <text evidence="2">The sequence shown here is derived from an EMBL/GenBank/DDBJ whole genome shotgun (WGS) entry which is preliminary data.</text>
</comment>
<dbReference type="Gene3D" id="3.40.50.1820">
    <property type="entry name" value="alpha/beta hydrolase"/>
    <property type="match status" value="1"/>
</dbReference>
<dbReference type="EMBL" id="VTFX01000003">
    <property type="protein sequence ID" value="KAD3720551.1"/>
    <property type="molecule type" value="Genomic_DNA"/>
</dbReference>
<gene>
    <name evidence="2" type="ORF">GD627_06990</name>
</gene>